<dbReference type="Pfam" id="PF04967">
    <property type="entry name" value="HTH_10"/>
    <property type="match status" value="1"/>
</dbReference>
<dbReference type="RefSeq" id="WP_012996773.1">
    <property type="nucleotide sequence ID" value="NC_013922.1"/>
</dbReference>
<protein>
    <submittedName>
        <fullName evidence="5">Sensor/bat box HTH-10 family transcription regulator</fullName>
    </submittedName>
</protein>
<dbReference type="InterPro" id="IPR029016">
    <property type="entry name" value="GAF-like_dom_sf"/>
</dbReference>
<organism evidence="5 6">
    <name type="scientific">Natrialba magadii (strain ATCC 43099 / DSM 3394 / CCM 3739 / CIP 104546 / IAM 13178 / JCM 8861 / NBRC 102185 / NCIMB 2190 / MS3)</name>
    <name type="common">Natronobacterium magadii</name>
    <dbReference type="NCBI Taxonomy" id="547559"/>
    <lineage>
        <taxon>Archaea</taxon>
        <taxon>Methanobacteriati</taxon>
        <taxon>Methanobacteriota</taxon>
        <taxon>Stenosarchaea group</taxon>
        <taxon>Halobacteria</taxon>
        <taxon>Halobacteriales</taxon>
        <taxon>Natrialbaceae</taxon>
        <taxon>Natrialba</taxon>
    </lineage>
</organism>
<name>D3SR50_NATMM</name>
<dbReference type="Pfam" id="PF15915">
    <property type="entry name" value="BAT"/>
    <property type="match status" value="1"/>
</dbReference>
<dbReference type="InterPro" id="IPR007050">
    <property type="entry name" value="HTH_bacterioopsin"/>
</dbReference>
<feature type="compositionally biased region" description="Acidic residues" evidence="3">
    <location>
        <begin position="671"/>
        <end position="684"/>
    </location>
</feature>
<dbReference type="Gene3D" id="3.30.450.40">
    <property type="match status" value="1"/>
</dbReference>
<dbReference type="STRING" id="547559.Nmag_3054"/>
<dbReference type="PaxDb" id="547559-Nmag_3054"/>
<evidence type="ECO:0000256" key="1">
    <source>
        <dbReference type="ARBA" id="ARBA00023015"/>
    </source>
</evidence>
<evidence type="ECO:0000256" key="3">
    <source>
        <dbReference type="SAM" id="MobiDB-lite"/>
    </source>
</evidence>
<dbReference type="HOGENOM" id="CLU_010057_0_0_2"/>
<feature type="region of interest" description="Disordered" evidence="3">
    <location>
        <begin position="835"/>
        <end position="891"/>
    </location>
</feature>
<dbReference type="EMBL" id="CP001932">
    <property type="protein sequence ID" value="ADD06606.1"/>
    <property type="molecule type" value="Genomic_DNA"/>
</dbReference>
<feature type="region of interest" description="Disordered" evidence="3">
    <location>
        <begin position="1085"/>
        <end position="1112"/>
    </location>
</feature>
<dbReference type="Pfam" id="PF13188">
    <property type="entry name" value="PAS_8"/>
    <property type="match status" value="1"/>
</dbReference>
<keyword evidence="2" id="KW-0804">Transcription</keyword>
<dbReference type="Proteomes" id="UP000001879">
    <property type="component" value="Chromosome"/>
</dbReference>
<accession>D3SR50</accession>
<dbReference type="AlphaFoldDB" id="D3SR50"/>
<dbReference type="OrthoDB" id="186758at2157"/>
<dbReference type="GeneID" id="8825914"/>
<sequence>MSDRDSTSVAVGDRPLVLVVGDTAPLERTAAALADALESVSVESVDSVGSARERLVDATRQQGASRPVDCLVCAYSADEERSPLEALVALEDDSAVARLPPILALTTPENGTAALAAGATDVLTPADPTAVVAARVDGLVGRQQVEKTDDRERRNREHARVQTILETTTTPVLVLTETGEIRSVNPAIESQTGHAPPVLEGERLSAFVHPDDREGLHQTIRTVADGAVGTTERVQVRLRTAAGTWRVVELACVSRLSDPALEGIVATVESVGAAAEVDESGDADDAPDRAVVDQLPVALCSLGPDWELRWANDAARRFLGDTPSERSAQTDETAEAWSRARGPLEGTVIWDCLPAAIRETFVERLHDASDQGSGAQFETPAPPGVSVGEPATRSDAAQSDSDGRLLVTAAPGEDGLTVSIHEMRVSTADDADSASTPAEERQRLALFEELVHALDDGIAVLDGETIEFANTALRELAATDTDTDTATDMNTDTGTSINTDTLADTSIHSLFDDDLVATIRERADSPVFRWMDPVEGDLLGPHGDRQRVDVLVAPLSDAGRTLCVVRDRQRSAAGSLSRLTAALESLREQASQTAIQQAVVDGLRTEVDAEFAGWYRREESETGSGSAADDSVSVFRPVALATGADVPRLDPPPVEPASLAFALAFEGVDGDGDDDSADSADNADTDDHPHTVRIVDDTTASAFLDRTGLRAARVLAVPITDNDVILATGSDPLAFDALETEPVSALAAAGSIALERAVARDRTKDCHRERERLAATLSHADAVTAGEREVLTAESRSAVEQRLCDVGQSLPTTSEAGSGATPTLAWFGRIETGSETVTPQRWAGSTDGTHVGESDGAREGEGESKGEGEGKGQTAFDTETEPQPQPSITIDTAATDPTARAAATQTPAVVDDLATLDDADLEPATQSWHQTLLESGVRSAVSVPVEYGGISYGVFTVYADRPNAFDERAQQSYRRLGDVAGYALSALARTQALLTDRVTELEVVLHESTDPITSVAGRLGRGLDVRAVVPRPDGGSALYCTVRELDTEPAESVPADETGDSLSALLESATELDGVTRARLVSNRDAQTGAGDDTDMGTGTDIHTNNTNTGNGPPIELVLESETIADILADHGGVLRSVVPLDGRTRLVLTVPGPDSETSPVRSIVERLEATAESTRLVARRERDARPRPTRAFDAELRDRLSDRQWRTLEAAYYGGFFAWPRESTGEEIAASLDVSQPTFSRHLRTAQRKLFDLLFDAVE</sequence>
<dbReference type="InterPro" id="IPR031803">
    <property type="entry name" value="BAT_GAF/HTH-assoc"/>
</dbReference>
<keyword evidence="6" id="KW-1185">Reference proteome</keyword>
<dbReference type="PROSITE" id="PS50112">
    <property type="entry name" value="PAS"/>
    <property type="match status" value="1"/>
</dbReference>
<dbReference type="KEGG" id="nmg:Nmag_3054"/>
<evidence type="ECO:0000313" key="5">
    <source>
        <dbReference type="EMBL" id="ADD06606.1"/>
    </source>
</evidence>
<dbReference type="SMART" id="SM00091">
    <property type="entry name" value="PAS"/>
    <property type="match status" value="2"/>
</dbReference>
<dbReference type="eggNOG" id="arCOG06712">
    <property type="taxonomic scope" value="Archaea"/>
</dbReference>
<dbReference type="GO" id="GO:0006355">
    <property type="term" value="P:regulation of DNA-templated transcription"/>
    <property type="evidence" value="ECO:0007669"/>
    <property type="project" value="InterPro"/>
</dbReference>
<dbReference type="InterPro" id="IPR000014">
    <property type="entry name" value="PAS"/>
</dbReference>
<dbReference type="SUPFAM" id="SSF55785">
    <property type="entry name" value="PYP-like sensor domain (PAS domain)"/>
    <property type="match status" value="1"/>
</dbReference>
<dbReference type="SUPFAM" id="SSF55781">
    <property type="entry name" value="GAF domain-like"/>
    <property type="match status" value="1"/>
</dbReference>
<dbReference type="NCBIfam" id="TIGR00229">
    <property type="entry name" value="sensory_box"/>
    <property type="match status" value="1"/>
</dbReference>
<feature type="region of interest" description="Disordered" evidence="3">
    <location>
        <begin position="671"/>
        <end position="690"/>
    </location>
</feature>
<dbReference type="PANTHER" id="PTHR34236">
    <property type="entry name" value="DIMETHYL SULFOXIDE REDUCTASE TRANSCRIPTIONAL ACTIVATOR"/>
    <property type="match status" value="1"/>
</dbReference>
<dbReference type="Pfam" id="PF13185">
    <property type="entry name" value="GAF_2"/>
    <property type="match status" value="1"/>
</dbReference>
<dbReference type="InterPro" id="IPR013767">
    <property type="entry name" value="PAS_fold"/>
</dbReference>
<reference evidence="6" key="1">
    <citation type="submission" date="2010-02" db="EMBL/GenBank/DDBJ databases">
        <title>Complete sequence of chromosome of Natrialba magadii ATCC 43099.</title>
        <authorList>
            <consortium name="US DOE Joint Genome Institute"/>
            <person name="Lucas S."/>
            <person name="Copeland A."/>
            <person name="Lapidus A."/>
            <person name="Cheng J.-F."/>
            <person name="Bruce D."/>
            <person name="Goodwin L."/>
            <person name="Pitluck S."/>
            <person name="Davenport K."/>
            <person name="Saunders E."/>
            <person name="Detter J.C."/>
            <person name="Han C."/>
            <person name="Tapia R."/>
            <person name="Land M."/>
            <person name="Hauser L."/>
            <person name="Kyrpides N."/>
            <person name="Mikhailova N."/>
            <person name="De Castro R.E."/>
            <person name="Maupin-Furlow J.A."/>
            <person name="Woyke T."/>
        </authorList>
    </citation>
    <scope>NUCLEOTIDE SEQUENCE [LARGE SCALE GENOMIC DNA]</scope>
    <source>
        <strain evidence="6">ATCC 43099 / DSM 3394 / CCM 3739 / CIP 104546 / IAM 13178 / JCM 8861 / NBRC 102185 / NCIMB 2190 / MS3</strain>
    </source>
</reference>
<proteinExistence type="predicted"/>
<dbReference type="InterPro" id="IPR003018">
    <property type="entry name" value="GAF"/>
</dbReference>
<reference evidence="5 6" key="2">
    <citation type="journal article" date="2012" name="BMC Genomics">
        <title>A comparative genomics perspective on the genetic content of the alkaliphilic haloarchaeon Natrialba magadii ATCC 43099T.</title>
        <authorList>
            <person name="Siddaramappa S."/>
            <person name="Challacombe J.F."/>
            <person name="Decastro R.E."/>
            <person name="Pfeiffer F."/>
            <person name="Sastre D.E."/>
            <person name="Gimenez M.I."/>
            <person name="Paggi R.A."/>
            <person name="Detter J.C."/>
            <person name="Davenport K.W."/>
            <person name="Goodwin L.A."/>
            <person name="Kyrpides N."/>
            <person name="Tapia R."/>
            <person name="Pitluck S."/>
            <person name="Lucas S."/>
            <person name="Woyke T."/>
            <person name="Maupin-Furlow J.A."/>
        </authorList>
    </citation>
    <scope>NUCLEOTIDE SEQUENCE [LARGE SCALE GENOMIC DNA]</scope>
    <source>
        <strain evidence="6">ATCC 43099 / DSM 3394 / CCM 3739 / CIP 104546 / IAM 13178 / JCM 8861 / NBRC 102185 / NCIMB 2190 / MS3</strain>
    </source>
</reference>
<gene>
    <name evidence="5" type="ordered locus">Nmag_3054</name>
</gene>
<feature type="compositionally biased region" description="Low complexity" evidence="3">
    <location>
        <begin position="1088"/>
        <end position="1112"/>
    </location>
</feature>
<dbReference type="PANTHER" id="PTHR34236:SF1">
    <property type="entry name" value="DIMETHYL SULFOXIDE REDUCTASE TRANSCRIPTIONAL ACTIVATOR"/>
    <property type="match status" value="1"/>
</dbReference>
<dbReference type="InterPro" id="IPR035965">
    <property type="entry name" value="PAS-like_dom_sf"/>
</dbReference>
<evidence type="ECO:0000256" key="2">
    <source>
        <dbReference type="ARBA" id="ARBA00023163"/>
    </source>
</evidence>
<dbReference type="Pfam" id="PF00989">
    <property type="entry name" value="PAS"/>
    <property type="match status" value="1"/>
</dbReference>
<feature type="domain" description="PAS" evidence="4">
    <location>
        <begin position="157"/>
        <end position="227"/>
    </location>
</feature>
<evidence type="ECO:0000313" key="6">
    <source>
        <dbReference type="Proteomes" id="UP000001879"/>
    </source>
</evidence>
<dbReference type="Gene3D" id="3.30.450.20">
    <property type="entry name" value="PAS domain"/>
    <property type="match status" value="2"/>
</dbReference>
<dbReference type="CDD" id="cd00130">
    <property type="entry name" value="PAS"/>
    <property type="match status" value="1"/>
</dbReference>
<dbReference type="eggNOG" id="arCOG02276">
    <property type="taxonomic scope" value="Archaea"/>
</dbReference>
<feature type="region of interest" description="Disordered" evidence="3">
    <location>
        <begin position="367"/>
        <end position="403"/>
    </location>
</feature>
<feature type="compositionally biased region" description="Basic and acidic residues" evidence="3">
    <location>
        <begin position="850"/>
        <end position="870"/>
    </location>
</feature>
<evidence type="ECO:0000259" key="4">
    <source>
        <dbReference type="PROSITE" id="PS50112"/>
    </source>
</evidence>
<keyword evidence="1" id="KW-0805">Transcription regulation</keyword>